<dbReference type="Proteomes" id="UP000046393">
    <property type="component" value="Unplaced"/>
</dbReference>
<proteinExistence type="predicted"/>
<protein>
    <submittedName>
        <fullName evidence="3">Uncharacterized protein</fullName>
    </submittedName>
</protein>
<dbReference type="WBParaSite" id="SMUV_0000737501-mRNA-1">
    <property type="protein sequence ID" value="SMUV_0000737501-mRNA-1"/>
    <property type="gene ID" value="SMUV_0000737501"/>
</dbReference>
<dbReference type="AlphaFoldDB" id="A0A0N5ARM3"/>
<accession>A0A0N5ARM3</accession>
<name>A0A0N5ARM3_9BILA</name>
<reference evidence="3" key="1">
    <citation type="submission" date="2017-02" db="UniProtKB">
        <authorList>
            <consortium name="WormBaseParasite"/>
        </authorList>
    </citation>
    <scope>IDENTIFICATION</scope>
</reference>
<keyword evidence="2" id="KW-1185">Reference proteome</keyword>
<organism evidence="2 3">
    <name type="scientific">Syphacia muris</name>
    <dbReference type="NCBI Taxonomy" id="451379"/>
    <lineage>
        <taxon>Eukaryota</taxon>
        <taxon>Metazoa</taxon>
        <taxon>Ecdysozoa</taxon>
        <taxon>Nematoda</taxon>
        <taxon>Chromadorea</taxon>
        <taxon>Rhabditida</taxon>
        <taxon>Spirurina</taxon>
        <taxon>Oxyuridomorpha</taxon>
        <taxon>Oxyuroidea</taxon>
        <taxon>Oxyuridae</taxon>
        <taxon>Syphacia</taxon>
    </lineage>
</organism>
<feature type="compositionally biased region" description="Low complexity" evidence="1">
    <location>
        <begin position="101"/>
        <end position="115"/>
    </location>
</feature>
<feature type="region of interest" description="Disordered" evidence="1">
    <location>
        <begin position="84"/>
        <end position="122"/>
    </location>
</feature>
<dbReference type="STRING" id="451379.A0A0N5ARM3"/>
<sequence length="207" mass="23426">MYKLQTDEDGNPICIVCNEKLFNEKEWAEHVEFERTILKQNVSGLKEQKNNFDRCLNSSLSVDQSRRKRESELNRIRLNQQKRLEIKNTVIRDTQTPTGRPSNSTSPFSSPSGSSMAKKDAAPLNGNTSYCKSCERHYDYLIISKSFEEPRCQNCFSKFRAQTGALPLTITSASLDTADSLCDENAETSSPQSPLSLVVDAKRSRFN</sequence>
<evidence type="ECO:0000256" key="1">
    <source>
        <dbReference type="SAM" id="MobiDB-lite"/>
    </source>
</evidence>
<evidence type="ECO:0000313" key="2">
    <source>
        <dbReference type="Proteomes" id="UP000046393"/>
    </source>
</evidence>
<evidence type="ECO:0000313" key="3">
    <source>
        <dbReference type="WBParaSite" id="SMUV_0000737501-mRNA-1"/>
    </source>
</evidence>
<feature type="compositionally biased region" description="Polar residues" evidence="1">
    <location>
        <begin position="91"/>
        <end position="100"/>
    </location>
</feature>